<gene>
    <name evidence="3" type="primary">ORF38941</name>
</gene>
<dbReference type="Pfam" id="PF03067">
    <property type="entry name" value="LPMO_10"/>
    <property type="match status" value="1"/>
</dbReference>
<proteinExistence type="predicted"/>
<organism evidence="3">
    <name type="scientific">Arion vulgaris</name>
    <dbReference type="NCBI Taxonomy" id="1028688"/>
    <lineage>
        <taxon>Eukaryota</taxon>
        <taxon>Metazoa</taxon>
        <taxon>Spiralia</taxon>
        <taxon>Lophotrochozoa</taxon>
        <taxon>Mollusca</taxon>
        <taxon>Gastropoda</taxon>
        <taxon>Heterobranchia</taxon>
        <taxon>Euthyneura</taxon>
        <taxon>Panpulmonata</taxon>
        <taxon>Eupulmonata</taxon>
        <taxon>Stylommatophora</taxon>
        <taxon>Helicina</taxon>
        <taxon>Arionoidea</taxon>
        <taxon>Arionidae</taxon>
        <taxon>Arion</taxon>
    </lineage>
</organism>
<dbReference type="EMBL" id="HACG01013409">
    <property type="protein sequence ID" value="CEK60274.1"/>
    <property type="molecule type" value="Transcribed_RNA"/>
</dbReference>
<feature type="transmembrane region" description="Helical" evidence="1">
    <location>
        <begin position="208"/>
        <end position="228"/>
    </location>
</feature>
<dbReference type="AlphaFoldDB" id="A0A0B6YVB3"/>
<sequence length="230" mass="25742">IGHVQYGQNGGKCGVCGDPWNGPRENEFGGKYANGIIVRKYEVGQVINVIIDLTANHKGHFEFHLCPSNNPFETMTHECLAQYPLVELSTGLIKYPVPSTEYNSKIDIKLRLPTGVKCRACMLQWKYVAGNSWGTNPDGLSCIGCGDQEQFYGCADVAIGYEDVNLEKEPDRHPWYFETETEWHFGIVKYHVNQTNGAMAGKFQETNVFNIIFVNVINMLLVILVSLVSS</sequence>
<evidence type="ECO:0000313" key="3">
    <source>
        <dbReference type="EMBL" id="CEK60274.1"/>
    </source>
</evidence>
<dbReference type="PANTHER" id="PTHR21113:SF4">
    <property type="entry name" value="CHITIN-BINDING TYPE-4 DOMAIN-CONTAINING PROTEIN"/>
    <property type="match status" value="1"/>
</dbReference>
<evidence type="ECO:0000259" key="2">
    <source>
        <dbReference type="Pfam" id="PF03067"/>
    </source>
</evidence>
<dbReference type="InterPro" id="IPR004302">
    <property type="entry name" value="Cellulose/chitin-bd_N"/>
</dbReference>
<keyword evidence="1" id="KW-0812">Transmembrane</keyword>
<keyword evidence="1" id="KW-1133">Transmembrane helix</keyword>
<name>A0A0B6YVB3_9EUPU</name>
<accession>A0A0B6YVB3</accession>
<protein>
    <recommendedName>
        <fullName evidence="2">Chitin-binding type-4 domain-containing protein</fullName>
    </recommendedName>
</protein>
<evidence type="ECO:0000256" key="1">
    <source>
        <dbReference type="SAM" id="Phobius"/>
    </source>
</evidence>
<reference evidence="3" key="1">
    <citation type="submission" date="2014-12" db="EMBL/GenBank/DDBJ databases">
        <title>Insight into the proteome of Arion vulgaris.</title>
        <authorList>
            <person name="Aradska J."/>
            <person name="Bulat T."/>
            <person name="Smidak R."/>
            <person name="Sarate P."/>
            <person name="Gangsoo J."/>
            <person name="Sialana F."/>
            <person name="Bilban M."/>
            <person name="Lubec G."/>
        </authorList>
    </citation>
    <scope>NUCLEOTIDE SEQUENCE</scope>
    <source>
        <tissue evidence="3">Skin</tissue>
    </source>
</reference>
<feature type="domain" description="Chitin-binding type-4" evidence="2">
    <location>
        <begin position="5"/>
        <end position="157"/>
    </location>
</feature>
<feature type="non-terminal residue" evidence="3">
    <location>
        <position position="1"/>
    </location>
</feature>
<dbReference type="PANTHER" id="PTHR21113">
    <property type="entry name" value="AGAP001705-PA"/>
    <property type="match status" value="1"/>
</dbReference>
<keyword evidence="1" id="KW-0472">Membrane</keyword>